<evidence type="ECO:0000256" key="3">
    <source>
        <dbReference type="ARBA" id="ARBA00023295"/>
    </source>
</evidence>
<evidence type="ECO:0000259" key="5">
    <source>
        <dbReference type="PROSITE" id="PS51766"/>
    </source>
</evidence>
<evidence type="ECO:0000313" key="7">
    <source>
        <dbReference type="EMBL" id="CAH1202116.1"/>
    </source>
</evidence>
<dbReference type="Gene3D" id="2.60.40.680">
    <property type="match status" value="1"/>
</dbReference>
<organism evidence="7 8">
    <name type="scientific">Paenibacillus allorhizoplanae</name>
    <dbReference type="NCBI Taxonomy" id="2905648"/>
    <lineage>
        <taxon>Bacteria</taxon>
        <taxon>Bacillati</taxon>
        <taxon>Bacillota</taxon>
        <taxon>Bacilli</taxon>
        <taxon>Bacillales</taxon>
        <taxon>Paenibacillaceae</taxon>
        <taxon>Paenibacillus</taxon>
    </lineage>
</organism>
<keyword evidence="2 7" id="KW-0378">Hydrolase</keyword>
<keyword evidence="8" id="KW-1185">Reference proteome</keyword>
<evidence type="ECO:0000259" key="6">
    <source>
        <dbReference type="PROSITE" id="PS51820"/>
    </source>
</evidence>
<feature type="chain" id="PRO_5047198033" evidence="4">
    <location>
        <begin position="33"/>
        <end position="1410"/>
    </location>
</feature>
<dbReference type="Gene3D" id="3.90.182.10">
    <property type="entry name" value="Toxin - Anthrax Protective Antigen,domain 1"/>
    <property type="match status" value="1"/>
</dbReference>
<dbReference type="Pfam" id="PF02837">
    <property type="entry name" value="Glyco_hydro_2_N"/>
    <property type="match status" value="1"/>
</dbReference>
<dbReference type="Pfam" id="PF17851">
    <property type="entry name" value="GH43_C2"/>
    <property type="match status" value="1"/>
</dbReference>
<dbReference type="InterPro" id="IPR016134">
    <property type="entry name" value="Dockerin_dom"/>
</dbReference>
<dbReference type="PANTHER" id="PTHR42732">
    <property type="entry name" value="BETA-GALACTOSIDASE"/>
    <property type="match status" value="1"/>
</dbReference>
<dbReference type="CDD" id="cd14254">
    <property type="entry name" value="Dockerin_II"/>
    <property type="match status" value="1"/>
</dbReference>
<dbReference type="PROSITE" id="PS51820">
    <property type="entry name" value="PA14"/>
    <property type="match status" value="1"/>
</dbReference>
<dbReference type="Gene3D" id="2.60.40.10">
    <property type="entry name" value="Immunoglobulins"/>
    <property type="match status" value="1"/>
</dbReference>
<gene>
    <name evidence="7" type="primary">lacZ_6</name>
    <name evidence="7" type="ORF">PAECIP111891_01957</name>
</gene>
<dbReference type="SUPFAM" id="SSF51445">
    <property type="entry name" value="(Trans)glycosidases"/>
    <property type="match status" value="1"/>
</dbReference>
<dbReference type="SUPFAM" id="SSF49899">
    <property type="entry name" value="Concanavalin A-like lectins/glucanases"/>
    <property type="match status" value="1"/>
</dbReference>
<dbReference type="Gene3D" id="3.20.20.80">
    <property type="entry name" value="Glycosidases"/>
    <property type="match status" value="1"/>
</dbReference>
<dbReference type="EC" id="3.2.1.23" evidence="7"/>
<dbReference type="EMBL" id="CAKMMW010000004">
    <property type="protein sequence ID" value="CAH1202116.1"/>
    <property type="molecule type" value="Genomic_DNA"/>
</dbReference>
<dbReference type="InterPro" id="IPR008979">
    <property type="entry name" value="Galactose-bd-like_sf"/>
</dbReference>
<dbReference type="Gene3D" id="2.60.120.260">
    <property type="entry name" value="Galactose-binding domain-like"/>
    <property type="match status" value="1"/>
</dbReference>
<dbReference type="InterPro" id="IPR017853">
    <property type="entry name" value="GH"/>
</dbReference>
<dbReference type="SUPFAM" id="SSF49785">
    <property type="entry name" value="Galactose-binding domain-like"/>
    <property type="match status" value="1"/>
</dbReference>
<dbReference type="InterPro" id="IPR018247">
    <property type="entry name" value="EF_Hand_1_Ca_BS"/>
</dbReference>
<evidence type="ECO:0000256" key="1">
    <source>
        <dbReference type="ARBA" id="ARBA00007401"/>
    </source>
</evidence>
<dbReference type="InterPro" id="IPR013320">
    <property type="entry name" value="ConA-like_dom_sf"/>
</dbReference>
<dbReference type="Pfam" id="PF02836">
    <property type="entry name" value="Glyco_hydro_2_C"/>
    <property type="match status" value="1"/>
</dbReference>
<dbReference type="InterPro" id="IPR006104">
    <property type="entry name" value="Glyco_hydro_2_N"/>
</dbReference>
<dbReference type="InterPro" id="IPR002102">
    <property type="entry name" value="Cohesin_dom"/>
</dbReference>
<dbReference type="InterPro" id="IPR013783">
    <property type="entry name" value="Ig-like_fold"/>
</dbReference>
<feature type="domain" description="PA14" evidence="6">
    <location>
        <begin position="35"/>
        <end position="179"/>
    </location>
</feature>
<dbReference type="InterPro" id="IPR036156">
    <property type="entry name" value="Beta-gal/glucu_dom_sf"/>
</dbReference>
<dbReference type="SUPFAM" id="SSF49303">
    <property type="entry name" value="beta-Galactosidase/glucuronidase domain"/>
    <property type="match status" value="1"/>
</dbReference>
<dbReference type="InterPro" id="IPR006103">
    <property type="entry name" value="Glyco_hydro_2_cat"/>
</dbReference>
<sequence length="1410" mass="152623">MKFKDVQKMLLMLVMVVSLCLPSLSITDQVQAAEAETHGLKGDYYTSSGAPSFNFGTLKATTVDANLDFSSLETALKLMTGQSDNVNVRWTGSIVPAYSENYTFSIIGDNGFRLWVNNQLVLDHWVNDWDKEQTGTPIALVAGQKVDFKLEYFEATGGSNLHVRWSSPSLAKQAIPTEALFTPAGYKSAGRISEDGTKAEINFDNALSAPSPGGFGTHLKVDVAGTNWPIASAALQDGNNSILVLTFENPIYSKDVSQVGISYDGNGGLLNGDGSSVGTFSKFLKNDSTYQIMTPWAEQLDPANVLSEYPRPQLAREQWMNLNGEWEFQAAKANDALPTGQTLKEKILVPFAAESILSGIHRTESLMWYKRFFTIPDSWSGQRVKLNFGAVDYLATVYVNGQLVGSHKGGFTAFSLDITDQLKTGQNELIVNVLDNTDTGEDQAVGKQTVKKLGGIWYTSSSGIWQTVWMEPVAPVHIDKLDMVPDITNQVLKLKVAASGVQDETVEAKASVNGQVVGTATGAPGTDIAIPVPNARLWSPDDPFLYDLKVTLKNGTQSVDQVDSYFGMREIKTGLVDGVMRTLLNGKSVFMMGPLDQGYYPDGIYTAPTEEALQFDLATIKRIGMNTVRKHIKIEPARWYYWADKMGLLVWQDMPSLEDRQGNKGSDISQTAKTQWLKEYKEMIDQLQSTPSIVTWTVFNEGWGEFDQGGQLSKDAVNLVKGWDSTRLINGSSGWWDTGVGDLNDAHSYPAPASPAPSANRASVIGEYGGLGLHVTGHEWTPLTFSYQLMSSKQEITDKYIGFIDSLKQQKANGLNAAIYTQITDVEYEINGLLTYDRKVEKLDFARIAKAHRELIGTANKADLNAQLIVEENFLGAIHIGSQPGAYPQAAVDQFTTTLYASKAVNQDANATVSQIQEALDSLVAAHKQILSTVHAPIPNGATTDTFDGSTLSPGWTIFRPDNTKWSLTANPGSIRLQSLAGDMFGNSNASKNVFLQNAPAGDFVVTTKITGSVNKNYEQGGLLVWQDEDNYVRIGHVWDTTGATGKNLESAYEKNAVYTKATNVAKHPGTDSVYLMIAKVGNVYTTSFWNGTAWQQAADPMTVNLSNVKVGFYAMSATDGTSIPVDVDYFSVGGPVLNEPSFTFAGPAVVSSGQPFNVTLSLGSVTEAVYAEDLTVMYDPTQLEFVSVEELHAGVNVVDKAVTPGKVRLIMANIGVADVNGSMLKLNWKAKSLTSTANATVLLSNAVLANGAGQEKTLDQVSFPVQITGLVNKEALNDLITRVQSKHDVAVEGGFAGQYPNGSKAALQAAINRAKAVAENNGATAEQVAQAVNELQSALNEFLASVHKATPGDINTDGRFTVGDLAQVAAAYGKTSADSDWEHYKQMDVNGDHIVDIEDLAAVAQLILQ</sequence>
<dbReference type="InterPro" id="IPR041542">
    <property type="entry name" value="GH43_C2"/>
</dbReference>
<dbReference type="SUPFAM" id="SSF49384">
    <property type="entry name" value="Carbohydrate-binding domain"/>
    <property type="match status" value="1"/>
</dbReference>
<dbReference type="SMART" id="SM00758">
    <property type="entry name" value="PA14"/>
    <property type="match status" value="1"/>
</dbReference>
<dbReference type="Pfam" id="PF07691">
    <property type="entry name" value="PA14"/>
    <property type="match status" value="1"/>
</dbReference>
<dbReference type="Pfam" id="PF00963">
    <property type="entry name" value="Cohesin"/>
    <property type="match status" value="1"/>
</dbReference>
<name>A0ABM9C2A0_9BACL</name>
<evidence type="ECO:0000256" key="2">
    <source>
        <dbReference type="ARBA" id="ARBA00022801"/>
    </source>
</evidence>
<dbReference type="Gene3D" id="1.20.1270.90">
    <property type="entry name" value="AF1782-like"/>
    <property type="match status" value="2"/>
</dbReference>
<feature type="signal peptide" evidence="4">
    <location>
        <begin position="1"/>
        <end position="32"/>
    </location>
</feature>
<dbReference type="InterPro" id="IPR037524">
    <property type="entry name" value="PA14/GLEYA"/>
</dbReference>
<dbReference type="CDD" id="cd08547">
    <property type="entry name" value="Type_II_cohesin"/>
    <property type="match status" value="1"/>
</dbReference>
<dbReference type="SUPFAM" id="SSF56988">
    <property type="entry name" value="Anthrax protective antigen"/>
    <property type="match status" value="1"/>
</dbReference>
<dbReference type="Gene3D" id="2.60.120.200">
    <property type="match status" value="1"/>
</dbReference>
<protein>
    <submittedName>
        <fullName evidence="7">Beta-galactosidase</fullName>
        <ecNumber evidence="7">3.2.1.23</ecNumber>
    </submittedName>
</protein>
<dbReference type="Pfam" id="PF00703">
    <property type="entry name" value="Glyco_hydro_2"/>
    <property type="match status" value="1"/>
</dbReference>
<dbReference type="PROSITE" id="PS00018">
    <property type="entry name" value="EF_HAND_1"/>
    <property type="match status" value="1"/>
</dbReference>
<reference evidence="7" key="1">
    <citation type="submission" date="2022-01" db="EMBL/GenBank/DDBJ databases">
        <authorList>
            <person name="Criscuolo A."/>
        </authorList>
    </citation>
    <scope>NUCLEOTIDE SEQUENCE</scope>
    <source>
        <strain evidence="7">CIP111891</strain>
    </source>
</reference>
<feature type="domain" description="Dockerin" evidence="5">
    <location>
        <begin position="1348"/>
        <end position="1410"/>
    </location>
</feature>
<evidence type="ECO:0000313" key="8">
    <source>
        <dbReference type="Proteomes" id="UP000838821"/>
    </source>
</evidence>
<dbReference type="InterPro" id="IPR006102">
    <property type="entry name" value="Ig-like_GH2"/>
</dbReference>
<evidence type="ECO:0000256" key="4">
    <source>
        <dbReference type="SAM" id="SignalP"/>
    </source>
</evidence>
<keyword evidence="3 7" id="KW-0326">Glycosidase</keyword>
<comment type="similarity">
    <text evidence="1">Belongs to the glycosyl hydrolase 2 family.</text>
</comment>
<dbReference type="PANTHER" id="PTHR42732:SF2">
    <property type="entry name" value="BETA-MANNOSIDASE"/>
    <property type="match status" value="1"/>
</dbReference>
<dbReference type="InterPro" id="IPR011658">
    <property type="entry name" value="PA14_dom"/>
</dbReference>
<proteinExistence type="inferred from homology"/>
<dbReference type="Proteomes" id="UP000838821">
    <property type="component" value="Unassembled WGS sequence"/>
</dbReference>
<accession>A0ABM9C2A0</accession>
<dbReference type="GO" id="GO:0004565">
    <property type="term" value="F:beta-galactosidase activity"/>
    <property type="evidence" value="ECO:0007669"/>
    <property type="project" value="UniProtKB-EC"/>
</dbReference>
<dbReference type="Pfam" id="PF07554">
    <property type="entry name" value="FIVAR"/>
    <property type="match status" value="2"/>
</dbReference>
<dbReference type="InterPro" id="IPR036439">
    <property type="entry name" value="Dockerin_dom_sf"/>
</dbReference>
<dbReference type="PROSITE" id="PS51766">
    <property type="entry name" value="DOCKERIN"/>
    <property type="match status" value="1"/>
</dbReference>
<dbReference type="Gene3D" id="1.10.1330.10">
    <property type="entry name" value="Dockerin domain"/>
    <property type="match status" value="1"/>
</dbReference>
<dbReference type="InterPro" id="IPR008965">
    <property type="entry name" value="CBM2/CBM3_carb-bd_dom_sf"/>
</dbReference>
<dbReference type="RefSeq" id="WP_236286656.1">
    <property type="nucleotide sequence ID" value="NZ_CAKMMW010000004.1"/>
</dbReference>
<dbReference type="InterPro" id="IPR051913">
    <property type="entry name" value="GH2_Domain-Containing"/>
</dbReference>
<keyword evidence="4" id="KW-0732">Signal</keyword>
<comment type="caution">
    <text evidence="7">The sequence shown here is derived from an EMBL/GenBank/DDBJ whole genome shotgun (WGS) entry which is preliminary data.</text>
</comment>
<dbReference type="SUPFAM" id="SSF63446">
    <property type="entry name" value="Type I dockerin domain"/>
    <property type="match status" value="1"/>
</dbReference>